<name>A0ABW1DDP2_9ACTN</name>
<keyword evidence="1" id="KW-0732">Signal</keyword>
<protein>
    <submittedName>
        <fullName evidence="2">RICIN domain-containing protein</fullName>
    </submittedName>
</protein>
<evidence type="ECO:0000313" key="2">
    <source>
        <dbReference type="EMBL" id="MFC5835484.1"/>
    </source>
</evidence>
<keyword evidence="3" id="KW-1185">Reference proteome</keyword>
<organism evidence="2 3">
    <name type="scientific">Nonomuraea insulae</name>
    <dbReference type="NCBI Taxonomy" id="1616787"/>
    <lineage>
        <taxon>Bacteria</taxon>
        <taxon>Bacillati</taxon>
        <taxon>Actinomycetota</taxon>
        <taxon>Actinomycetes</taxon>
        <taxon>Streptosporangiales</taxon>
        <taxon>Streptosporangiaceae</taxon>
        <taxon>Nonomuraea</taxon>
    </lineage>
</organism>
<dbReference type="CDD" id="cd00161">
    <property type="entry name" value="beta-trefoil_Ricin-like"/>
    <property type="match status" value="1"/>
</dbReference>
<proteinExistence type="predicted"/>
<accession>A0ABW1DDP2</accession>
<sequence>MPRLLVTVLTGLAALLALVMTPSAAQAADFPFTTVSSNAIGVSRCFGPANGDQADGTPIVPMDCNQLWHGFAHVTLTDNSVRHFGGKCLSMANTSSPVPLGTRLVLRDCSRVALGDQQWIFWAVRPGGLDTTP</sequence>
<dbReference type="RefSeq" id="WP_379524901.1">
    <property type="nucleotide sequence ID" value="NZ_JBHSPA010000130.1"/>
</dbReference>
<dbReference type="SUPFAM" id="SSF50370">
    <property type="entry name" value="Ricin B-like lectins"/>
    <property type="match status" value="1"/>
</dbReference>
<dbReference type="InterPro" id="IPR035992">
    <property type="entry name" value="Ricin_B-like_lectins"/>
</dbReference>
<comment type="caution">
    <text evidence="2">The sequence shown here is derived from an EMBL/GenBank/DDBJ whole genome shotgun (WGS) entry which is preliminary data.</text>
</comment>
<dbReference type="PROSITE" id="PS50231">
    <property type="entry name" value="RICIN_B_LECTIN"/>
    <property type="match status" value="1"/>
</dbReference>
<dbReference type="EMBL" id="JBHSPA010000130">
    <property type="protein sequence ID" value="MFC5835484.1"/>
    <property type="molecule type" value="Genomic_DNA"/>
</dbReference>
<dbReference type="Proteomes" id="UP001596058">
    <property type="component" value="Unassembled WGS sequence"/>
</dbReference>
<feature type="signal peptide" evidence="1">
    <location>
        <begin position="1"/>
        <end position="27"/>
    </location>
</feature>
<evidence type="ECO:0000256" key="1">
    <source>
        <dbReference type="SAM" id="SignalP"/>
    </source>
</evidence>
<dbReference type="Gene3D" id="2.80.10.50">
    <property type="match status" value="1"/>
</dbReference>
<evidence type="ECO:0000313" key="3">
    <source>
        <dbReference type="Proteomes" id="UP001596058"/>
    </source>
</evidence>
<reference evidence="3" key="1">
    <citation type="journal article" date="2019" name="Int. J. Syst. Evol. Microbiol.">
        <title>The Global Catalogue of Microorganisms (GCM) 10K type strain sequencing project: providing services to taxonomists for standard genome sequencing and annotation.</title>
        <authorList>
            <consortium name="The Broad Institute Genomics Platform"/>
            <consortium name="The Broad Institute Genome Sequencing Center for Infectious Disease"/>
            <person name="Wu L."/>
            <person name="Ma J."/>
        </authorList>
    </citation>
    <scope>NUCLEOTIDE SEQUENCE [LARGE SCALE GENOMIC DNA]</scope>
    <source>
        <strain evidence="3">CCUG 53903</strain>
    </source>
</reference>
<gene>
    <name evidence="2" type="ORF">ACFPZ3_67685</name>
</gene>
<feature type="chain" id="PRO_5045417880" evidence="1">
    <location>
        <begin position="28"/>
        <end position="133"/>
    </location>
</feature>